<name>A0A644U7A3_9ZZZZ</name>
<organism evidence="2">
    <name type="scientific">bioreactor metagenome</name>
    <dbReference type="NCBI Taxonomy" id="1076179"/>
    <lineage>
        <taxon>unclassified sequences</taxon>
        <taxon>metagenomes</taxon>
        <taxon>ecological metagenomes</taxon>
    </lineage>
</organism>
<protein>
    <submittedName>
        <fullName evidence="2">Uncharacterized protein</fullName>
    </submittedName>
</protein>
<feature type="region of interest" description="Disordered" evidence="1">
    <location>
        <begin position="131"/>
        <end position="156"/>
    </location>
</feature>
<proteinExistence type="predicted"/>
<accession>A0A644U7A3</accession>
<feature type="region of interest" description="Disordered" evidence="1">
    <location>
        <begin position="1"/>
        <end position="20"/>
    </location>
</feature>
<reference evidence="2" key="1">
    <citation type="submission" date="2019-08" db="EMBL/GenBank/DDBJ databases">
        <authorList>
            <person name="Kucharzyk K."/>
            <person name="Murdoch R.W."/>
            <person name="Higgins S."/>
            <person name="Loffler F."/>
        </authorList>
    </citation>
    <scope>NUCLEOTIDE SEQUENCE</scope>
</reference>
<sequence>MVISYHKAESRAHAENASGTRLSAIQRTTRPQHVHPAHKLVDLLQIVHRRGGEAQPLGAARHGREIDRLHVDAEFLEQHVRQRLGVLGIADHHRHDMAAMVDDRHAERFQPHLQDLGMQLLLVAQRLPGRGLEEGDRGGGARGDHRRQRGGEDEARRIGAQRVHHLRRARDIAAEDAKGLTERAVEDVDAAHLAQLLGDAGAARAIHADRVHLVEIGQRVELGGKVADLGDLAEIAVHRIDRFKGDELRRRRIVGRQQLAQMRDVVVAEDPLRPGVALDPLDHRGVVERVRIDDEARKQHPQGRERRVIGDIGRGEDQRRFLLMQVGKLGLELLVIDRRARDVARAARARAGGIERLVHGRKHHRVLAHAEIIVAAPDGDLFLRAVRARPHRLREGALFTLDVDEDPVAALVVQLLDRLIEREIVVHFRFPCLVRWVCLSGLYRVAALIEVKRPGWE</sequence>
<dbReference type="AlphaFoldDB" id="A0A644U7A3"/>
<dbReference type="EMBL" id="VSSQ01000083">
    <property type="protein sequence ID" value="MPL74811.1"/>
    <property type="molecule type" value="Genomic_DNA"/>
</dbReference>
<evidence type="ECO:0000256" key="1">
    <source>
        <dbReference type="SAM" id="MobiDB-lite"/>
    </source>
</evidence>
<evidence type="ECO:0000313" key="2">
    <source>
        <dbReference type="EMBL" id="MPL74811.1"/>
    </source>
</evidence>
<comment type="caution">
    <text evidence="2">The sequence shown here is derived from an EMBL/GenBank/DDBJ whole genome shotgun (WGS) entry which is preliminary data.</text>
</comment>
<gene>
    <name evidence="2" type="ORF">SDC9_20630</name>
</gene>
<feature type="compositionally biased region" description="Basic and acidic residues" evidence="1">
    <location>
        <begin position="1"/>
        <end position="14"/>
    </location>
</feature>